<dbReference type="PANTHER" id="PTHR30146:SF109">
    <property type="entry name" value="HTH-TYPE TRANSCRIPTIONAL REGULATOR GALS"/>
    <property type="match status" value="1"/>
</dbReference>
<dbReference type="GO" id="GO:0000976">
    <property type="term" value="F:transcription cis-regulatory region binding"/>
    <property type="evidence" value="ECO:0007669"/>
    <property type="project" value="TreeGrafter"/>
</dbReference>
<evidence type="ECO:0000256" key="3">
    <source>
        <dbReference type="ARBA" id="ARBA00023163"/>
    </source>
</evidence>
<keyword evidence="2" id="KW-0238">DNA-binding</keyword>
<keyword evidence="1" id="KW-0805">Transcription regulation</keyword>
<dbReference type="InterPro" id="IPR000843">
    <property type="entry name" value="HTH_LacI"/>
</dbReference>
<evidence type="ECO:0000259" key="4">
    <source>
        <dbReference type="PROSITE" id="PS50932"/>
    </source>
</evidence>
<dbReference type="InterPro" id="IPR046335">
    <property type="entry name" value="LacI/GalR-like_sensor"/>
</dbReference>
<sequence>MQEPVTLQDIADRVGVARGTVSSALSGKGRISAETRDRIRATAEELGYVANTVARNLRVSRSGSIGLHVPDDPLSYPFYMAVVYGVVTRAQEEGILVTVVPKSISNDTRFEDHLDGFIVIDPHDGDEMAARLLRGRRPVVSGEAPPADVPAPAAIVTSDNHAGATELVRHLVDRGARSVLGVIAPPVAAWSREVAAGFHLAVEDSGIRSTTIILGPDVGPEQISEQIAAAVTDDVDAVLCAAEGTALIALQTLTKMGRRVGVDILLASWPDSLALSATIPSVSSIDLRARAIGAACVEALIEAIEEAANTSANAPTSTRTIHVPYELVLRDSTRRLTGR</sequence>
<dbReference type="Pfam" id="PF00356">
    <property type="entry name" value="LacI"/>
    <property type="match status" value="1"/>
</dbReference>
<dbReference type="PANTHER" id="PTHR30146">
    <property type="entry name" value="LACI-RELATED TRANSCRIPTIONAL REPRESSOR"/>
    <property type="match status" value="1"/>
</dbReference>
<dbReference type="CDD" id="cd01392">
    <property type="entry name" value="HTH_LacI"/>
    <property type="match status" value="1"/>
</dbReference>
<name>A0A3E0VBN6_9MICO</name>
<dbReference type="Pfam" id="PF13377">
    <property type="entry name" value="Peripla_BP_3"/>
    <property type="match status" value="1"/>
</dbReference>
<gene>
    <name evidence="5" type="ORF">B7R21_17520</name>
</gene>
<evidence type="ECO:0000256" key="1">
    <source>
        <dbReference type="ARBA" id="ARBA00023015"/>
    </source>
</evidence>
<dbReference type="InterPro" id="IPR028082">
    <property type="entry name" value="Peripla_BP_I"/>
</dbReference>
<dbReference type="GO" id="GO:0003700">
    <property type="term" value="F:DNA-binding transcription factor activity"/>
    <property type="evidence" value="ECO:0007669"/>
    <property type="project" value="TreeGrafter"/>
</dbReference>
<comment type="caution">
    <text evidence="5">The sequence shown here is derived from an EMBL/GenBank/DDBJ whole genome shotgun (WGS) entry which is preliminary data.</text>
</comment>
<evidence type="ECO:0000256" key="2">
    <source>
        <dbReference type="ARBA" id="ARBA00023125"/>
    </source>
</evidence>
<keyword evidence="3" id="KW-0804">Transcription</keyword>
<feature type="domain" description="HTH lacI-type" evidence="4">
    <location>
        <begin position="5"/>
        <end position="59"/>
    </location>
</feature>
<dbReference type="AlphaFoldDB" id="A0A3E0VBN6"/>
<dbReference type="SMART" id="SM00354">
    <property type="entry name" value="HTH_LACI"/>
    <property type="match status" value="1"/>
</dbReference>
<reference evidence="5 6" key="1">
    <citation type="submission" date="2017-04" db="EMBL/GenBank/DDBJ databases">
        <title>Comparative genome analysis of Subtercola boreus.</title>
        <authorList>
            <person name="Cho Y.-J."/>
            <person name="Cho A."/>
            <person name="Kim O.-S."/>
            <person name="Lee J.-I."/>
        </authorList>
    </citation>
    <scope>NUCLEOTIDE SEQUENCE [LARGE SCALE GENOMIC DNA]</scope>
    <source>
        <strain evidence="5 6">P27444</strain>
    </source>
</reference>
<dbReference type="PROSITE" id="PS50932">
    <property type="entry name" value="HTH_LACI_2"/>
    <property type="match status" value="1"/>
</dbReference>
<dbReference type="Gene3D" id="3.40.50.2300">
    <property type="match status" value="2"/>
</dbReference>
<protein>
    <recommendedName>
        <fullName evidence="4">HTH lacI-type domain-containing protein</fullName>
    </recommendedName>
</protein>
<proteinExistence type="predicted"/>
<dbReference type="InterPro" id="IPR010982">
    <property type="entry name" value="Lambda_DNA-bd_dom_sf"/>
</dbReference>
<dbReference type="RefSeq" id="WP_116284557.1">
    <property type="nucleotide sequence ID" value="NZ_NBXA01000034.1"/>
</dbReference>
<organism evidence="5 6">
    <name type="scientific">Subtercola boreus</name>
    <dbReference type="NCBI Taxonomy" id="120213"/>
    <lineage>
        <taxon>Bacteria</taxon>
        <taxon>Bacillati</taxon>
        <taxon>Actinomycetota</taxon>
        <taxon>Actinomycetes</taxon>
        <taxon>Micrococcales</taxon>
        <taxon>Microbacteriaceae</taxon>
        <taxon>Subtercola</taxon>
    </lineage>
</organism>
<accession>A0A3E0VBN6</accession>
<evidence type="ECO:0000313" key="6">
    <source>
        <dbReference type="Proteomes" id="UP000256709"/>
    </source>
</evidence>
<dbReference type="EMBL" id="NBXA01000034">
    <property type="protein sequence ID" value="RFA06918.1"/>
    <property type="molecule type" value="Genomic_DNA"/>
</dbReference>
<dbReference type="CDD" id="cd06267">
    <property type="entry name" value="PBP1_LacI_sugar_binding-like"/>
    <property type="match status" value="1"/>
</dbReference>
<dbReference type="OrthoDB" id="252678at2"/>
<evidence type="ECO:0000313" key="5">
    <source>
        <dbReference type="EMBL" id="RFA06918.1"/>
    </source>
</evidence>
<dbReference type="Proteomes" id="UP000256709">
    <property type="component" value="Unassembled WGS sequence"/>
</dbReference>
<dbReference type="Gene3D" id="1.10.260.40">
    <property type="entry name" value="lambda repressor-like DNA-binding domains"/>
    <property type="match status" value="1"/>
</dbReference>
<dbReference type="SUPFAM" id="SSF53822">
    <property type="entry name" value="Periplasmic binding protein-like I"/>
    <property type="match status" value="1"/>
</dbReference>
<dbReference type="SUPFAM" id="SSF47413">
    <property type="entry name" value="lambda repressor-like DNA-binding domains"/>
    <property type="match status" value="1"/>
</dbReference>